<dbReference type="Proteomes" id="UP000693738">
    <property type="component" value="Unassembled WGS sequence"/>
</dbReference>
<dbReference type="GO" id="GO:0003824">
    <property type="term" value="F:catalytic activity"/>
    <property type="evidence" value="ECO:0007669"/>
    <property type="project" value="InterPro"/>
</dbReference>
<feature type="compositionally biased region" description="Polar residues" evidence="2">
    <location>
        <begin position="1165"/>
        <end position="1179"/>
    </location>
</feature>
<feature type="coiled-coil region" evidence="1">
    <location>
        <begin position="288"/>
        <end position="331"/>
    </location>
</feature>
<proteinExistence type="predicted"/>
<keyword evidence="1" id="KW-0175">Coiled coil</keyword>
<dbReference type="Pfam" id="PF00078">
    <property type="entry name" value="RVT_1"/>
    <property type="match status" value="1"/>
</dbReference>
<dbReference type="EMBL" id="CAJSTJ010000144">
    <property type="protein sequence ID" value="CAG7561948.1"/>
    <property type="molecule type" value="Genomic_DNA"/>
</dbReference>
<reference evidence="4" key="1">
    <citation type="submission" date="2021-05" db="EMBL/GenBank/DDBJ databases">
        <authorList>
            <person name="Khan N."/>
        </authorList>
    </citation>
    <scope>NUCLEOTIDE SEQUENCE</scope>
</reference>
<evidence type="ECO:0000259" key="3">
    <source>
        <dbReference type="PROSITE" id="PS50878"/>
    </source>
</evidence>
<evidence type="ECO:0000313" key="4">
    <source>
        <dbReference type="EMBL" id="CAG7561948.1"/>
    </source>
</evidence>
<feature type="domain" description="Reverse transcriptase" evidence="3">
    <location>
        <begin position="467"/>
        <end position="757"/>
    </location>
</feature>
<name>A0A8J2IQK3_FUSEQ</name>
<dbReference type="PROSITE" id="PS50878">
    <property type="entry name" value="RT_POL"/>
    <property type="match status" value="1"/>
</dbReference>
<dbReference type="AlphaFoldDB" id="A0A8J2IQK3"/>
<dbReference type="CDD" id="cd01650">
    <property type="entry name" value="RT_nLTR_like"/>
    <property type="match status" value="1"/>
</dbReference>
<comment type="caution">
    <text evidence="4">The sequence shown here is derived from an EMBL/GenBank/DDBJ whole genome shotgun (WGS) entry which is preliminary data.</text>
</comment>
<accession>A0A8J2IQK3</accession>
<gene>
    <name evidence="4" type="ORF">FEQUK3_LOCUS7643</name>
</gene>
<organism evidence="4 5">
    <name type="scientific">Fusarium equiseti</name>
    <name type="common">Fusarium scirpi</name>
    <dbReference type="NCBI Taxonomy" id="61235"/>
    <lineage>
        <taxon>Eukaryota</taxon>
        <taxon>Fungi</taxon>
        <taxon>Dikarya</taxon>
        <taxon>Ascomycota</taxon>
        <taxon>Pezizomycotina</taxon>
        <taxon>Sordariomycetes</taxon>
        <taxon>Hypocreomycetidae</taxon>
        <taxon>Hypocreales</taxon>
        <taxon>Nectriaceae</taxon>
        <taxon>Fusarium</taxon>
        <taxon>Fusarium incarnatum-equiseti species complex</taxon>
    </lineage>
</organism>
<feature type="region of interest" description="Disordered" evidence="2">
    <location>
        <begin position="1165"/>
        <end position="1188"/>
    </location>
</feature>
<evidence type="ECO:0000313" key="5">
    <source>
        <dbReference type="Proteomes" id="UP000693738"/>
    </source>
</evidence>
<dbReference type="PANTHER" id="PTHR33481:SF1">
    <property type="entry name" value="ENDONUCLEASE_EXONUCLEASE_PHOSPHATASE DOMAIN-CONTAINING PROTEIN-RELATED"/>
    <property type="match status" value="1"/>
</dbReference>
<dbReference type="PANTHER" id="PTHR33481">
    <property type="entry name" value="REVERSE TRANSCRIPTASE"/>
    <property type="match status" value="1"/>
</dbReference>
<protein>
    <recommendedName>
        <fullName evidence="3">Reverse transcriptase domain-containing protein</fullName>
    </recommendedName>
</protein>
<sequence length="1188" mass="134012">MLISNIFPDVNRDDHTQAIEDTTSRFSNLKDLLTALYDDFTPESSSLLHSVAFYVHKSISTTSWKIETPDDKNKGLFATLILITLTRTLSIHNVYNRNKAVDVQKLADYIGTFKGDNILLGDSNLHHPLWSGEGKGNVTKESRIFADRVQRLGLELQTKRGEITWSNSTDTAKRSSTIDLTFASPRLCPLIESCKALSVPGFNSDHRPIQTVIRKYVEQDVRTKKCFDRADPEKFNKCLRTHLSPLNSPLATKDDVNRLFVAIVKAIQIAIDECVPTKTCGSRISPKTRAATSTLRNLSETIETLKQREGSRFITEQIKKLEQEKSHLHSETWRGFTERKSGTPKGLFGLAGLAKKMSQPMPQTQVPTLQTDTEIAHDPDTKIELVKKTKFRDMYEDISTRVASLPPTPSDAKSPIPISEELTEEELWAVIKDIKTGKSPGEDEVPNEAIRLGQDVLFPYLLIGLQACIRLRTHPDCFKKAIIVMVPKIGADPNDPNSYRPITLLSHVSKLYEKVLANKITRAVKANPDMLPPTQFGGRSTTEALLYLLNIIHTAWCFDGDKVVTILSLDMSAAFDNVLRSRLLKGMARIGLPSWIIETVASFLSCRDAKMRMPGIESDEFEMNTGIPQGSPMSSILFYIFAAPLLNDLGGYLGAQRVCSDAGRERWVDLYSFAFVDDIYFVAVSDSYKINCAGISLLHTELLKIAKELRAIFGAHKYHIMHMQSPYGKKRHNDEMPAIIGFTEPPQPELTILGVVVDQHLNWAAHIEKVLEKCNKRMAHMRRISGATWGPNLHAMRQYYLAIIRPVITYACGVWMVKPHERRGSPKWVLKNKFIEDLQSLQRDCLRLVSGGLKTTGRIFLEKELFVPDIAVVLRSQARLQRAKSFCATDKRWRTMLNSKFLMMKRLNPSIILHNEAANLILEATRSHVALAHQRCRGDNLGPYYEALEHVSDPAKWADIASNHIKRQVTAECKAIWKDYVDSRIKGREVCGRPSKNLSPAIIDETWGRSSLEYYAGLTRAQSTMLLQCRTEFIGLASYLFTIGKSASPDCPCGDGRQTPFHCFVRCKNLDNVRHSLYLRLGHINYKGLLTTHGKIAAQWAIAYFGIEQFDRVRPKASCFPVDPNLTRRKEDPRNLLSVTTPIQQRSYSNGTLTLAPTAERYLSTPLTQKSAQDSTMPRQNARRSCRR</sequence>
<dbReference type="InterPro" id="IPR000477">
    <property type="entry name" value="RT_dom"/>
</dbReference>
<dbReference type="InterPro" id="IPR005135">
    <property type="entry name" value="Endo/exonuclease/phosphatase"/>
</dbReference>
<evidence type="ECO:0000256" key="1">
    <source>
        <dbReference type="SAM" id="Coils"/>
    </source>
</evidence>
<evidence type="ECO:0000256" key="2">
    <source>
        <dbReference type="SAM" id="MobiDB-lite"/>
    </source>
</evidence>
<dbReference type="Pfam" id="PF14529">
    <property type="entry name" value="Exo_endo_phos_2"/>
    <property type="match status" value="1"/>
</dbReference>